<dbReference type="InterPro" id="IPR002182">
    <property type="entry name" value="NB-ARC"/>
</dbReference>
<dbReference type="InterPro" id="IPR058922">
    <property type="entry name" value="WHD_DRP"/>
</dbReference>
<reference evidence="9 10" key="1">
    <citation type="submission" date="2019-07" db="EMBL/GenBank/DDBJ databases">
        <title>WGS assembly of Gossypium tomentosum.</title>
        <authorList>
            <person name="Chen Z.J."/>
            <person name="Sreedasyam A."/>
            <person name="Ando A."/>
            <person name="Song Q."/>
            <person name="De L."/>
            <person name="Hulse-Kemp A."/>
            <person name="Ding M."/>
            <person name="Ye W."/>
            <person name="Kirkbride R."/>
            <person name="Jenkins J."/>
            <person name="Plott C."/>
            <person name="Lovell J."/>
            <person name="Lin Y.-M."/>
            <person name="Vaughn R."/>
            <person name="Liu B."/>
            <person name="Li W."/>
            <person name="Simpson S."/>
            <person name="Scheffler B."/>
            <person name="Saski C."/>
            <person name="Grover C."/>
            <person name="Hu G."/>
            <person name="Conover J."/>
            <person name="Carlson J."/>
            <person name="Shu S."/>
            <person name="Boston L."/>
            <person name="Williams M."/>
            <person name="Peterson D."/>
            <person name="Mcgee K."/>
            <person name="Jones D."/>
            <person name="Wendel J."/>
            <person name="Stelly D."/>
            <person name="Grimwood J."/>
            <person name="Schmutz J."/>
        </authorList>
    </citation>
    <scope>NUCLEOTIDE SEQUENCE [LARGE SCALE GENOMIC DNA]</scope>
    <source>
        <strain evidence="9">7179.01</strain>
    </source>
</reference>
<evidence type="ECO:0008006" key="11">
    <source>
        <dbReference type="Google" id="ProtNLM"/>
    </source>
</evidence>
<dbReference type="PANTHER" id="PTHR36766">
    <property type="entry name" value="PLANT BROAD-SPECTRUM MILDEW RESISTANCE PROTEIN RPW8"/>
    <property type="match status" value="1"/>
</dbReference>
<dbReference type="FunFam" id="1.10.10.10:FF:000322">
    <property type="entry name" value="Probable disease resistance protein At1g63360"/>
    <property type="match status" value="1"/>
</dbReference>
<dbReference type="Pfam" id="PF18052">
    <property type="entry name" value="Rx_N"/>
    <property type="match status" value="1"/>
</dbReference>
<protein>
    <recommendedName>
        <fullName evidence="11">NB-ARC domain-containing protein</fullName>
    </recommendedName>
</protein>
<evidence type="ECO:0000313" key="9">
    <source>
        <dbReference type="EMBL" id="TYH93213.1"/>
    </source>
</evidence>
<dbReference type="SUPFAM" id="SSF52540">
    <property type="entry name" value="P-loop containing nucleoside triphosphate hydrolases"/>
    <property type="match status" value="1"/>
</dbReference>
<dbReference type="GO" id="GO:0005524">
    <property type="term" value="F:ATP binding"/>
    <property type="evidence" value="ECO:0007669"/>
    <property type="project" value="UniProtKB-KW"/>
</dbReference>
<evidence type="ECO:0000259" key="6">
    <source>
        <dbReference type="Pfam" id="PF18052"/>
    </source>
</evidence>
<evidence type="ECO:0000256" key="2">
    <source>
        <dbReference type="ARBA" id="ARBA00022741"/>
    </source>
</evidence>
<keyword evidence="3" id="KW-0611">Plant defense</keyword>
<evidence type="ECO:0000256" key="1">
    <source>
        <dbReference type="ARBA" id="ARBA00022737"/>
    </source>
</evidence>
<dbReference type="GO" id="GO:0043531">
    <property type="term" value="F:ADP binding"/>
    <property type="evidence" value="ECO:0007669"/>
    <property type="project" value="InterPro"/>
</dbReference>
<dbReference type="EMBL" id="CM017622">
    <property type="protein sequence ID" value="TYH93213.1"/>
    <property type="molecule type" value="Genomic_DNA"/>
</dbReference>
<proteinExistence type="predicted"/>
<dbReference type="Gene3D" id="1.20.5.4130">
    <property type="match status" value="1"/>
</dbReference>
<dbReference type="CDD" id="cd14798">
    <property type="entry name" value="RX-CC_like"/>
    <property type="match status" value="1"/>
</dbReference>
<dbReference type="Gene3D" id="1.10.10.10">
    <property type="entry name" value="Winged helix-like DNA-binding domain superfamily/Winged helix DNA-binding domain"/>
    <property type="match status" value="1"/>
</dbReference>
<keyword evidence="2" id="KW-0547">Nucleotide-binding</keyword>
<dbReference type="Pfam" id="PF23559">
    <property type="entry name" value="WHD_DRP"/>
    <property type="match status" value="1"/>
</dbReference>
<feature type="domain" description="Disease resistance protein winged helix" evidence="7">
    <location>
        <begin position="429"/>
        <end position="499"/>
    </location>
</feature>
<dbReference type="InterPro" id="IPR038005">
    <property type="entry name" value="RX-like_CC"/>
</dbReference>
<evidence type="ECO:0000256" key="3">
    <source>
        <dbReference type="ARBA" id="ARBA00022821"/>
    </source>
</evidence>
<dbReference type="InterPro" id="IPR041118">
    <property type="entry name" value="Rx_N"/>
</dbReference>
<dbReference type="InterPro" id="IPR055414">
    <property type="entry name" value="LRR_R13L4/SHOC2-like"/>
</dbReference>
<organism evidence="9 10">
    <name type="scientific">Gossypium tomentosum</name>
    <name type="common">Hawaiian cotton</name>
    <name type="synonym">Gossypium sandvicense</name>
    <dbReference type="NCBI Taxonomy" id="34277"/>
    <lineage>
        <taxon>Eukaryota</taxon>
        <taxon>Viridiplantae</taxon>
        <taxon>Streptophyta</taxon>
        <taxon>Embryophyta</taxon>
        <taxon>Tracheophyta</taxon>
        <taxon>Spermatophyta</taxon>
        <taxon>Magnoliopsida</taxon>
        <taxon>eudicotyledons</taxon>
        <taxon>Gunneridae</taxon>
        <taxon>Pentapetalae</taxon>
        <taxon>rosids</taxon>
        <taxon>malvids</taxon>
        <taxon>Malvales</taxon>
        <taxon>Malvaceae</taxon>
        <taxon>Malvoideae</taxon>
        <taxon>Gossypium</taxon>
    </lineage>
</organism>
<dbReference type="Gene3D" id="3.40.50.300">
    <property type="entry name" value="P-loop containing nucleotide triphosphate hydrolases"/>
    <property type="match status" value="1"/>
</dbReference>
<dbReference type="Pfam" id="PF23598">
    <property type="entry name" value="LRR_14"/>
    <property type="match status" value="1"/>
</dbReference>
<dbReference type="AlphaFoldDB" id="A0A5D2MP57"/>
<dbReference type="InterPro" id="IPR027417">
    <property type="entry name" value="P-loop_NTPase"/>
</dbReference>
<evidence type="ECO:0000259" key="8">
    <source>
        <dbReference type="Pfam" id="PF23598"/>
    </source>
</evidence>
<accession>A0A5D2MP57</accession>
<feature type="domain" description="Disease resistance R13L4/SHOC-2-like LRR" evidence="8">
    <location>
        <begin position="565"/>
        <end position="779"/>
    </location>
</feature>
<feature type="domain" description="NB-ARC" evidence="5">
    <location>
        <begin position="170"/>
        <end position="343"/>
    </location>
</feature>
<sequence length="871" mass="100623">MAETFLFDIAERVLAKIVHLSVYEVRLAFNVKTDLKKLEDTMISIKAVLLDAERQQHQNEKLRLCMWKLRDIFYDAEDVIDDFKCEALRKQDAFNHPKINNLKVRVLGSCCLPLSFSLKMSHKIKDINGRLGELATEWNSFDLRQCSDNRHVFRRETISFVHSSDVIGRDEDKENIIGMLMEPSAERSVPVIPIVGLGGLGKTTLAQLVYNDDRVTSLFPLKIWICVSEEFDLSRLFKLIIQSVNAEVRCDDLTLEALQARLRSLLNDRKFLLVLDDVWNENQAKWVELRNVLRSTDGFSPSKIIVTTRSLKVASIMSSIPPYLLKGLPLEDCLTLFIKWAFNDGEERHYPNLVRIGEEIVKKCKGVPLAVRTLGSLLFQKTGESDWIYIRESEIWRLEQHENDILPVLKLSYNHLPSHLQRCLAFLSLYKKDEIYYSDRVIRLWMANGLLEHPKQNQKWEDVGKRYLNELLSRCLIEKEKDFGLDFNFKMHDLVHDLALDVSQKECKTVNSKTEMVAENVRHLLLCDQKLVEVPRVLEEMKNVRTVIIQAASKRPKRSEIVDKSLINLCVSNFKYLRALELTDSPLTALPNSIGTLKHLRDLDLARCEDIQKLPSSFYKLRSLQSLNLGGTYLKQLPDSVQRLIELTHLEITIKGKHSKQIRAGYWTSLQYLKLSLCMNLECLPEGMQYLKSLRTLFLSNCHGLVSLPRSLKFLTKLEHLKIYFCNKINLEIELDEDEDKDLQLRLKTCTLFGLIALTDLPRLLLQGSSSTLQQLQISWCENLSVLPAWLLNLTSLHKLKIVGYINLSALPEGIDLLSNLKELRIDGCPELCRRYRRNRGEDWHKIAHIQKVVIEDEEWICGMKCEDGDG</sequence>
<keyword evidence="10" id="KW-1185">Reference proteome</keyword>
<keyword evidence="1" id="KW-0677">Repeat</keyword>
<dbReference type="InterPro" id="IPR036388">
    <property type="entry name" value="WH-like_DNA-bd_sf"/>
</dbReference>
<dbReference type="InterPro" id="IPR032675">
    <property type="entry name" value="LRR_dom_sf"/>
</dbReference>
<evidence type="ECO:0000259" key="5">
    <source>
        <dbReference type="Pfam" id="PF00931"/>
    </source>
</evidence>
<dbReference type="Proteomes" id="UP000322667">
    <property type="component" value="Chromosome A13"/>
</dbReference>
<evidence type="ECO:0000313" key="10">
    <source>
        <dbReference type="Proteomes" id="UP000322667"/>
    </source>
</evidence>
<dbReference type="SUPFAM" id="SSF52058">
    <property type="entry name" value="L domain-like"/>
    <property type="match status" value="1"/>
</dbReference>
<dbReference type="Gene3D" id="1.10.8.430">
    <property type="entry name" value="Helical domain of apoptotic protease-activating factors"/>
    <property type="match status" value="1"/>
</dbReference>
<feature type="domain" description="Disease resistance N-terminal" evidence="6">
    <location>
        <begin position="12"/>
        <end position="92"/>
    </location>
</feature>
<dbReference type="InterPro" id="IPR042197">
    <property type="entry name" value="Apaf_helical"/>
</dbReference>
<dbReference type="Pfam" id="PF00931">
    <property type="entry name" value="NB-ARC"/>
    <property type="match status" value="1"/>
</dbReference>
<evidence type="ECO:0000256" key="4">
    <source>
        <dbReference type="ARBA" id="ARBA00022840"/>
    </source>
</evidence>
<dbReference type="GO" id="GO:0006952">
    <property type="term" value="P:defense response"/>
    <property type="evidence" value="ECO:0007669"/>
    <property type="project" value="UniProtKB-KW"/>
</dbReference>
<dbReference type="PANTHER" id="PTHR36766:SF67">
    <property type="entry name" value="DISEASE RESISTANCE PROTEIN RGA3"/>
    <property type="match status" value="1"/>
</dbReference>
<keyword evidence="4" id="KW-0067">ATP-binding</keyword>
<dbReference type="GO" id="GO:0051707">
    <property type="term" value="P:response to other organism"/>
    <property type="evidence" value="ECO:0007669"/>
    <property type="project" value="UniProtKB-ARBA"/>
</dbReference>
<name>A0A5D2MP57_GOSTO</name>
<dbReference type="FunFam" id="3.40.50.300:FF:001091">
    <property type="entry name" value="Probable disease resistance protein At1g61300"/>
    <property type="match status" value="1"/>
</dbReference>
<dbReference type="Gene3D" id="3.80.10.10">
    <property type="entry name" value="Ribonuclease Inhibitor"/>
    <property type="match status" value="2"/>
</dbReference>
<evidence type="ECO:0000259" key="7">
    <source>
        <dbReference type="Pfam" id="PF23559"/>
    </source>
</evidence>
<dbReference type="PRINTS" id="PR00364">
    <property type="entry name" value="DISEASERSIST"/>
</dbReference>
<gene>
    <name evidence="9" type="ORF">ES332_A13G237500v1</name>
</gene>